<evidence type="ECO:0000256" key="1">
    <source>
        <dbReference type="SAM" id="MobiDB-lite"/>
    </source>
</evidence>
<evidence type="ECO:0000256" key="2">
    <source>
        <dbReference type="SAM" id="SignalP"/>
    </source>
</evidence>
<feature type="region of interest" description="Disordered" evidence="1">
    <location>
        <begin position="123"/>
        <end position="156"/>
    </location>
</feature>
<feature type="compositionally biased region" description="Basic residues" evidence="1">
    <location>
        <begin position="223"/>
        <end position="241"/>
    </location>
</feature>
<reference evidence="3 4" key="1">
    <citation type="submission" date="2021-04" db="EMBL/GenBank/DDBJ databases">
        <authorList>
            <person name="Bliznina A."/>
        </authorList>
    </citation>
    <scope>NUCLEOTIDE SEQUENCE [LARGE SCALE GENOMIC DNA]</scope>
</reference>
<feature type="signal peptide" evidence="2">
    <location>
        <begin position="1"/>
        <end position="15"/>
    </location>
</feature>
<keyword evidence="4" id="KW-1185">Reference proteome</keyword>
<feature type="compositionally biased region" description="Low complexity" evidence="1">
    <location>
        <begin position="141"/>
        <end position="156"/>
    </location>
</feature>
<dbReference type="EMBL" id="OU015569">
    <property type="protein sequence ID" value="CAG5097636.1"/>
    <property type="molecule type" value="Genomic_DNA"/>
</dbReference>
<evidence type="ECO:0000313" key="4">
    <source>
        <dbReference type="Proteomes" id="UP001158576"/>
    </source>
</evidence>
<gene>
    <name evidence="3" type="ORF">OKIOD_LOCUS6721</name>
</gene>
<name>A0ABN7SH04_OIKDI</name>
<dbReference type="Proteomes" id="UP001158576">
    <property type="component" value="Chromosome XSR"/>
</dbReference>
<sequence length="518" mass="60056">MKLILFHVLMATTEAFLKDHVQFTSTRSKAAFSRRRKSFNSAQSRRWTDSVIDPAAAFAHDVDVLVGSSSSNNDNFFDSDKSPSSLRSSVNFVSLADSQADGLPRPFVSRRYKYADAHSNEAIADSQVEDTSERLTRRKTSISSHPSSFTSSSSLLDSSRQMDLIPSCTQHHKKEYGCYTYLRNYSPQGVKQRYLSIVKCPKRRKSSTRRREVDCEKIPTSRSCRKSRRKTKKKNSRRKNRGRDSFKKAQCQAPGARYYVKGANHGPVERDHKNNMIFKQIINGTDTLEIFTFEHHGTQQRLTVDENSYSVVLRDELVSEEQKYLQQFYIRRTVVCGKQCKKANLVFFEWCPADGCARSKRKRKFLAMSAEGYLMIVNGSLRQMEKPKNKIKNEESTSVDSRNKQSMMVSWKWNNCTRESCPMFQKSEKVTRKSRRTQERSSVQYAGEATQAHQKKSRRKDSRRKDRTKDESSSIARQKYVVYFELNSLSSKMKHDELSPTLEDLKVAQQFHQRRRKN</sequence>
<keyword evidence="2" id="KW-0732">Signal</keyword>
<feature type="region of interest" description="Disordered" evidence="1">
    <location>
        <begin position="425"/>
        <end position="474"/>
    </location>
</feature>
<feature type="compositionally biased region" description="Basic and acidic residues" evidence="1">
    <location>
        <begin position="426"/>
        <end position="439"/>
    </location>
</feature>
<evidence type="ECO:0000313" key="3">
    <source>
        <dbReference type="EMBL" id="CAG5097636.1"/>
    </source>
</evidence>
<feature type="chain" id="PRO_5045904383" evidence="2">
    <location>
        <begin position="16"/>
        <end position="518"/>
    </location>
</feature>
<feature type="compositionally biased region" description="Basic and acidic residues" evidence="1">
    <location>
        <begin position="209"/>
        <end position="219"/>
    </location>
</feature>
<feature type="region of interest" description="Disordered" evidence="1">
    <location>
        <begin position="385"/>
        <end position="404"/>
    </location>
</feature>
<feature type="region of interest" description="Disordered" evidence="1">
    <location>
        <begin position="201"/>
        <end position="251"/>
    </location>
</feature>
<organism evidence="3 4">
    <name type="scientific">Oikopleura dioica</name>
    <name type="common">Tunicate</name>
    <dbReference type="NCBI Taxonomy" id="34765"/>
    <lineage>
        <taxon>Eukaryota</taxon>
        <taxon>Metazoa</taxon>
        <taxon>Chordata</taxon>
        <taxon>Tunicata</taxon>
        <taxon>Appendicularia</taxon>
        <taxon>Copelata</taxon>
        <taxon>Oikopleuridae</taxon>
        <taxon>Oikopleura</taxon>
    </lineage>
</organism>
<proteinExistence type="predicted"/>
<feature type="compositionally biased region" description="Basic residues" evidence="1">
    <location>
        <begin position="453"/>
        <end position="462"/>
    </location>
</feature>
<accession>A0ABN7SH04</accession>
<protein>
    <submittedName>
        <fullName evidence="3">Oidioi.mRNA.OKI2018_I69.XSR.g15163.t1.cds</fullName>
    </submittedName>
</protein>
<feature type="compositionally biased region" description="Basic and acidic residues" evidence="1">
    <location>
        <begin position="463"/>
        <end position="472"/>
    </location>
</feature>
<feature type="compositionally biased region" description="Basic and acidic residues" evidence="1">
    <location>
        <begin position="385"/>
        <end position="395"/>
    </location>
</feature>